<keyword evidence="4 7" id="KW-0812">Transmembrane</keyword>
<accession>A0A381W106</accession>
<feature type="transmembrane region" description="Helical" evidence="7">
    <location>
        <begin position="152"/>
        <end position="175"/>
    </location>
</feature>
<reference evidence="9" key="1">
    <citation type="submission" date="2018-05" db="EMBL/GenBank/DDBJ databases">
        <authorList>
            <person name="Lanie J.A."/>
            <person name="Ng W.-L."/>
            <person name="Kazmierczak K.M."/>
            <person name="Andrzejewski T.M."/>
            <person name="Davidsen T.M."/>
            <person name="Wayne K.J."/>
            <person name="Tettelin H."/>
            <person name="Glass J.I."/>
            <person name="Rusch D."/>
            <person name="Podicherti R."/>
            <person name="Tsui H.-C.T."/>
            <person name="Winkler M.E."/>
        </authorList>
    </citation>
    <scope>NUCLEOTIDE SEQUENCE</scope>
</reference>
<feature type="domain" description="MotA/TolQ/ExbB proton channel" evidence="8">
    <location>
        <begin position="137"/>
        <end position="229"/>
    </location>
</feature>
<dbReference type="InterPro" id="IPR050790">
    <property type="entry name" value="ExbB/TolQ_transport"/>
</dbReference>
<gene>
    <name evidence="9" type="ORF">METZ01_LOCUS99069</name>
</gene>
<dbReference type="GO" id="GO:0005886">
    <property type="term" value="C:plasma membrane"/>
    <property type="evidence" value="ECO:0007669"/>
    <property type="project" value="UniProtKB-SubCell"/>
</dbReference>
<dbReference type="AlphaFoldDB" id="A0A381W106"/>
<organism evidence="9">
    <name type="scientific">marine metagenome</name>
    <dbReference type="NCBI Taxonomy" id="408172"/>
    <lineage>
        <taxon>unclassified sequences</taxon>
        <taxon>metagenomes</taxon>
        <taxon>ecological metagenomes</taxon>
    </lineage>
</organism>
<keyword evidence="6 7" id="KW-0472">Membrane</keyword>
<dbReference type="EMBL" id="UINC01010388">
    <property type="protein sequence ID" value="SVA46215.1"/>
    <property type="molecule type" value="Genomic_DNA"/>
</dbReference>
<sequence length="257" mass="27146">MRTTPTIALMVGLLFFFSGSGWCEEATGIDVSGASGEEQELVQVDWIQELTNGGITMIAIGVLSVLGVALILERLVAVSRKRIVPPEVMNNLNAYLKGGDGTNLYQCCKERADPLSQTTTFVLENLNDPCEVVRSGASDIASRSIRNHLSRVQLLAAVAGLAPLLGLLGTMIGMIESFKLVSVYGDEGGAAILASSISKALITTAAGLVVAIPTLAAYHLIRTRLLRTAGDLEAAVDSVIKRIYKTPDVDSSNEGNA</sequence>
<evidence type="ECO:0000256" key="5">
    <source>
        <dbReference type="ARBA" id="ARBA00022989"/>
    </source>
</evidence>
<evidence type="ECO:0000256" key="1">
    <source>
        <dbReference type="ARBA" id="ARBA00004651"/>
    </source>
</evidence>
<dbReference type="InterPro" id="IPR002898">
    <property type="entry name" value="MotA_ExbB_proton_chnl"/>
</dbReference>
<keyword evidence="5 7" id="KW-1133">Transmembrane helix</keyword>
<evidence type="ECO:0000259" key="8">
    <source>
        <dbReference type="Pfam" id="PF01618"/>
    </source>
</evidence>
<feature type="transmembrane region" description="Helical" evidence="7">
    <location>
        <begin position="200"/>
        <end position="221"/>
    </location>
</feature>
<comment type="similarity">
    <text evidence="2">Belongs to the ExbB/TolQ family.</text>
</comment>
<dbReference type="GO" id="GO:0017038">
    <property type="term" value="P:protein import"/>
    <property type="evidence" value="ECO:0007669"/>
    <property type="project" value="TreeGrafter"/>
</dbReference>
<protein>
    <recommendedName>
        <fullName evidence="8">MotA/TolQ/ExbB proton channel domain-containing protein</fullName>
    </recommendedName>
</protein>
<evidence type="ECO:0000256" key="2">
    <source>
        <dbReference type="ARBA" id="ARBA00010442"/>
    </source>
</evidence>
<dbReference type="PANTHER" id="PTHR30625">
    <property type="entry name" value="PROTEIN TOLQ"/>
    <property type="match status" value="1"/>
</dbReference>
<comment type="subcellular location">
    <subcellularLocation>
        <location evidence="1">Cell membrane</location>
        <topology evidence="1">Multi-pass membrane protein</topology>
    </subcellularLocation>
</comment>
<evidence type="ECO:0000256" key="6">
    <source>
        <dbReference type="ARBA" id="ARBA00023136"/>
    </source>
</evidence>
<evidence type="ECO:0000256" key="4">
    <source>
        <dbReference type="ARBA" id="ARBA00022692"/>
    </source>
</evidence>
<dbReference type="Pfam" id="PF01618">
    <property type="entry name" value="MotA_ExbB"/>
    <property type="match status" value="1"/>
</dbReference>
<evidence type="ECO:0000256" key="3">
    <source>
        <dbReference type="ARBA" id="ARBA00022475"/>
    </source>
</evidence>
<feature type="transmembrane region" description="Helical" evidence="7">
    <location>
        <begin position="54"/>
        <end position="72"/>
    </location>
</feature>
<proteinExistence type="inferred from homology"/>
<evidence type="ECO:0000313" key="9">
    <source>
        <dbReference type="EMBL" id="SVA46215.1"/>
    </source>
</evidence>
<keyword evidence="3" id="KW-1003">Cell membrane</keyword>
<dbReference type="PANTHER" id="PTHR30625:SF11">
    <property type="entry name" value="MOTA_TOLQ_EXBB PROTON CHANNEL DOMAIN-CONTAINING PROTEIN"/>
    <property type="match status" value="1"/>
</dbReference>
<evidence type="ECO:0000256" key="7">
    <source>
        <dbReference type="SAM" id="Phobius"/>
    </source>
</evidence>
<name>A0A381W106_9ZZZZ</name>